<evidence type="ECO:0000313" key="2">
    <source>
        <dbReference type="Proteomes" id="UP000756860"/>
    </source>
</evidence>
<reference evidence="1 2" key="1">
    <citation type="submission" date="2021-05" db="EMBL/GenBank/DDBJ databases">
        <title>The draft genome of Geobacter luticola JCM 17780.</title>
        <authorList>
            <person name="Xu Z."/>
            <person name="Masuda Y."/>
            <person name="Itoh H."/>
            <person name="Senoo K."/>
        </authorList>
    </citation>
    <scope>NUCLEOTIDE SEQUENCE [LARGE SCALE GENOMIC DNA]</scope>
    <source>
        <strain evidence="1 2">JCM 17780</strain>
    </source>
</reference>
<organism evidence="1 2">
    <name type="scientific">Geomobilimonas luticola</name>
    <dbReference type="NCBI Taxonomy" id="1114878"/>
    <lineage>
        <taxon>Bacteria</taxon>
        <taxon>Pseudomonadati</taxon>
        <taxon>Thermodesulfobacteriota</taxon>
        <taxon>Desulfuromonadia</taxon>
        <taxon>Geobacterales</taxon>
        <taxon>Geobacteraceae</taxon>
        <taxon>Geomobilimonas</taxon>
    </lineage>
</organism>
<dbReference type="EMBL" id="JAHCVK010000001">
    <property type="protein sequence ID" value="MBT0652325.1"/>
    <property type="molecule type" value="Genomic_DNA"/>
</dbReference>
<evidence type="ECO:0008006" key="3">
    <source>
        <dbReference type="Google" id="ProtNLM"/>
    </source>
</evidence>
<evidence type="ECO:0000313" key="1">
    <source>
        <dbReference type="EMBL" id="MBT0652325.1"/>
    </source>
</evidence>
<sequence length="123" mass="14175">MYEISYHSKTTYLHAIITGDCNKMNVLGFLEEVVSKCFELNHKKVLFEERLIGPRIETEDVYRIVSSMCAKVDGFFEAVAFVDTEAESVINTKFAESIADRRGIPLRVFFKVEDAKKWLNSKK</sequence>
<gene>
    <name evidence="1" type="ORF">KI810_04600</name>
</gene>
<dbReference type="Proteomes" id="UP000756860">
    <property type="component" value="Unassembled WGS sequence"/>
</dbReference>
<protein>
    <recommendedName>
        <fullName evidence="3">DUF4180 domain-containing protein</fullName>
    </recommendedName>
</protein>
<dbReference type="RefSeq" id="WP_214174277.1">
    <property type="nucleotide sequence ID" value="NZ_JAHCVK010000001.1"/>
</dbReference>
<accession>A0ABS5SAW7</accession>
<comment type="caution">
    <text evidence="1">The sequence shown here is derived from an EMBL/GenBank/DDBJ whole genome shotgun (WGS) entry which is preliminary data.</text>
</comment>
<name>A0ABS5SAW7_9BACT</name>
<keyword evidence="2" id="KW-1185">Reference proteome</keyword>
<proteinExistence type="predicted"/>